<evidence type="ECO:0000313" key="2">
    <source>
        <dbReference type="Proteomes" id="UP000076925"/>
    </source>
</evidence>
<name>A0A139X263_9CYAN</name>
<dbReference type="STRING" id="128403.WA1_36875"/>
<keyword evidence="2" id="KW-1185">Reference proteome</keyword>
<evidence type="ECO:0000313" key="1">
    <source>
        <dbReference type="EMBL" id="KYC38743.1"/>
    </source>
</evidence>
<organism evidence="1 2">
    <name type="scientific">Scytonema hofmannii PCC 7110</name>
    <dbReference type="NCBI Taxonomy" id="128403"/>
    <lineage>
        <taxon>Bacteria</taxon>
        <taxon>Bacillati</taxon>
        <taxon>Cyanobacteriota</taxon>
        <taxon>Cyanophyceae</taxon>
        <taxon>Nostocales</taxon>
        <taxon>Scytonemataceae</taxon>
        <taxon>Scytonema</taxon>
    </lineage>
</organism>
<reference evidence="1 2" key="1">
    <citation type="journal article" date="2013" name="Genome Biol. Evol.">
        <title>Genomes of Stigonematalean cyanobacteria (subsection V) and the evolution of oxygenic photosynthesis from prokaryotes to plastids.</title>
        <authorList>
            <person name="Dagan T."/>
            <person name="Roettger M."/>
            <person name="Stucken K."/>
            <person name="Landan G."/>
            <person name="Koch R."/>
            <person name="Major P."/>
            <person name="Gould S.B."/>
            <person name="Goremykin V.V."/>
            <person name="Rippka R."/>
            <person name="Tandeau de Marsac N."/>
            <person name="Gugger M."/>
            <person name="Lockhart P.J."/>
            <person name="Allen J.F."/>
            <person name="Brune I."/>
            <person name="Maus I."/>
            <person name="Puhler A."/>
            <person name="Martin W.F."/>
        </authorList>
    </citation>
    <scope>NUCLEOTIDE SEQUENCE [LARGE SCALE GENOMIC DNA]</scope>
    <source>
        <strain evidence="1 2">PCC 7110</strain>
    </source>
</reference>
<dbReference type="Proteomes" id="UP000076925">
    <property type="component" value="Unassembled WGS sequence"/>
</dbReference>
<dbReference type="EMBL" id="ANNX02000040">
    <property type="protein sequence ID" value="KYC38743.1"/>
    <property type="molecule type" value="Genomic_DNA"/>
</dbReference>
<accession>A0A139X263</accession>
<sequence length="91" mass="10552">MAVRQPRYSKEEFARRGNEIYKSQVRQQVEEGNYGKIVAIDVESGAFEVADNTIAATDRLYERYPDAQPWVIRIGHRAVYRFGSRSLKQTI</sequence>
<dbReference type="RefSeq" id="WP_017746747.1">
    <property type="nucleotide sequence ID" value="NZ_KQ976354.1"/>
</dbReference>
<protein>
    <submittedName>
        <fullName evidence="1">Uncharacterized protein</fullName>
    </submittedName>
</protein>
<comment type="caution">
    <text evidence="1">The sequence shown here is derived from an EMBL/GenBank/DDBJ whole genome shotgun (WGS) entry which is preliminary data.</text>
</comment>
<gene>
    <name evidence="1" type="ORF">WA1_36875</name>
</gene>
<dbReference type="AlphaFoldDB" id="A0A139X263"/>
<proteinExistence type="predicted"/>
<dbReference type="OrthoDB" id="573173at2"/>